<dbReference type="InterPro" id="IPR038508">
    <property type="entry name" value="ArfGAP_dom_sf"/>
</dbReference>
<proteinExistence type="predicted"/>
<dbReference type="SUPFAM" id="SSF57863">
    <property type="entry name" value="ArfGap/RecO-like zinc finger"/>
    <property type="match status" value="1"/>
</dbReference>
<protein>
    <submittedName>
        <fullName evidence="1">Uncharacterized protein</fullName>
    </submittedName>
</protein>
<dbReference type="Proteomes" id="UP000663852">
    <property type="component" value="Unassembled WGS sequence"/>
</dbReference>
<dbReference type="InterPro" id="IPR037278">
    <property type="entry name" value="ARFGAP/RecO"/>
</dbReference>
<accession>A0A814P9P1</accession>
<name>A0A814P9P1_ADIRI</name>
<dbReference type="AlphaFoldDB" id="A0A814P9P1"/>
<organism evidence="1 2">
    <name type="scientific">Adineta ricciae</name>
    <name type="common">Rotifer</name>
    <dbReference type="NCBI Taxonomy" id="249248"/>
    <lineage>
        <taxon>Eukaryota</taxon>
        <taxon>Metazoa</taxon>
        <taxon>Spiralia</taxon>
        <taxon>Gnathifera</taxon>
        <taxon>Rotifera</taxon>
        <taxon>Eurotatoria</taxon>
        <taxon>Bdelloidea</taxon>
        <taxon>Adinetida</taxon>
        <taxon>Adinetidae</taxon>
        <taxon>Adineta</taxon>
    </lineage>
</organism>
<dbReference type="EMBL" id="CAJNOJ010000098">
    <property type="protein sequence ID" value="CAF1103315.1"/>
    <property type="molecule type" value="Genomic_DNA"/>
</dbReference>
<comment type="caution">
    <text evidence="1">The sequence shown here is derived from an EMBL/GenBank/DDBJ whole genome shotgun (WGS) entry which is preliminary data.</text>
</comment>
<dbReference type="Gene3D" id="1.10.220.150">
    <property type="entry name" value="Arf GTPase activating protein"/>
    <property type="match status" value="1"/>
</dbReference>
<gene>
    <name evidence="1" type="ORF">EDS130_LOCUS20103</name>
</gene>
<dbReference type="OrthoDB" id="10038400at2759"/>
<evidence type="ECO:0000313" key="2">
    <source>
        <dbReference type="Proteomes" id="UP000663852"/>
    </source>
</evidence>
<reference evidence="1" key="1">
    <citation type="submission" date="2021-02" db="EMBL/GenBank/DDBJ databases">
        <authorList>
            <person name="Nowell W R."/>
        </authorList>
    </citation>
    <scope>NUCLEOTIDE SEQUENCE</scope>
</reference>
<evidence type="ECO:0000313" key="1">
    <source>
        <dbReference type="EMBL" id="CAF1103315.1"/>
    </source>
</evidence>
<sequence length="185" mass="21565">MAQRPTRKVQMTYDERETLTSGRNCAECKKKPPQVQCLHCSQFVCLECAQKHVNLVALESEDAMHFLNEKLDILDQIAAIARQKIVQERDMIVRYADEERDRSFMQLARMIDVEKQKVRYKSQELNGLPLNAIPAYIRELKAELQYLTIENNDLINVSSTAPRILLQQRGSQRKSIYDDDDNMFN</sequence>